<organism evidence="1 2">
    <name type="scientific">Phaeosphaeria nodorum (strain SN15 / ATCC MYA-4574 / FGSC 10173)</name>
    <name type="common">Glume blotch fungus</name>
    <name type="synonym">Parastagonospora nodorum</name>
    <dbReference type="NCBI Taxonomy" id="321614"/>
    <lineage>
        <taxon>Eukaryota</taxon>
        <taxon>Fungi</taxon>
        <taxon>Dikarya</taxon>
        <taxon>Ascomycota</taxon>
        <taxon>Pezizomycotina</taxon>
        <taxon>Dothideomycetes</taxon>
        <taxon>Pleosporomycetidae</taxon>
        <taxon>Pleosporales</taxon>
        <taxon>Pleosporineae</taxon>
        <taxon>Phaeosphaeriaceae</taxon>
        <taxon>Parastagonospora</taxon>
    </lineage>
</organism>
<dbReference type="Proteomes" id="UP000663193">
    <property type="component" value="Chromosome 8"/>
</dbReference>
<sequence>MRSIQLTEDMDKDHRNDTYNHKRRWKNPIKYLISSLHFIADCCPQLVSLSVEPNHRALIRSKERFILKLVTAFVRIARKCEKLDEIRLGLRRNVLVPPNRWVERVKFVKLDLKAFEKVRRLRIVEEWMGTELGYLAVIPSYIRFLPAGVEVWS</sequence>
<accession>A0A7U2F3A5</accession>
<gene>
    <name evidence="1" type="ORF">JI435_152280</name>
</gene>
<evidence type="ECO:0000313" key="2">
    <source>
        <dbReference type="Proteomes" id="UP000663193"/>
    </source>
</evidence>
<proteinExistence type="predicted"/>
<dbReference type="VEuPathDB" id="FungiDB:JI435_152280"/>
<protein>
    <submittedName>
        <fullName evidence="1">Uncharacterized protein</fullName>
    </submittedName>
</protein>
<evidence type="ECO:0000313" key="1">
    <source>
        <dbReference type="EMBL" id="QRC97892.1"/>
    </source>
</evidence>
<dbReference type="AlphaFoldDB" id="A0A7U2F3A5"/>
<dbReference type="EMBL" id="CP069030">
    <property type="protein sequence ID" value="QRC97892.1"/>
    <property type="molecule type" value="Genomic_DNA"/>
</dbReference>
<reference evidence="2" key="1">
    <citation type="journal article" date="2021" name="BMC Genomics">
        <title>Chromosome-level genome assembly and manually-curated proteome of model necrotroph Parastagonospora nodorum Sn15 reveals a genome-wide trove of candidate effector homologs, and redundancy of virulence-related functions within an accessory chromosome.</title>
        <authorList>
            <person name="Bertazzoni S."/>
            <person name="Jones D.A.B."/>
            <person name="Phan H.T."/>
            <person name="Tan K.-C."/>
            <person name="Hane J.K."/>
        </authorList>
    </citation>
    <scope>NUCLEOTIDE SEQUENCE [LARGE SCALE GENOMIC DNA]</scope>
    <source>
        <strain evidence="2">SN15 / ATCC MYA-4574 / FGSC 10173)</strain>
    </source>
</reference>
<name>A0A7U2F3A5_PHANO</name>
<dbReference type="OrthoDB" id="10507343at2759"/>
<keyword evidence="2" id="KW-1185">Reference proteome</keyword>